<organism evidence="2 3">
    <name type="scientific">Novosphingobium aquae</name>
    <dbReference type="NCBI Taxonomy" id="3133435"/>
    <lineage>
        <taxon>Bacteria</taxon>
        <taxon>Pseudomonadati</taxon>
        <taxon>Pseudomonadota</taxon>
        <taxon>Alphaproteobacteria</taxon>
        <taxon>Sphingomonadales</taxon>
        <taxon>Sphingomonadaceae</taxon>
        <taxon>Novosphingobium</taxon>
    </lineage>
</organism>
<gene>
    <name evidence="2" type="ORF">WG900_17125</name>
</gene>
<dbReference type="EMBL" id="JBBHJY010000010">
    <property type="protein sequence ID" value="MEJ6011639.1"/>
    <property type="molecule type" value="Genomic_DNA"/>
</dbReference>
<name>A0ABU8SCG1_9SPHN</name>
<protein>
    <recommendedName>
        <fullName evidence="4">Lipoprotein</fullName>
    </recommendedName>
</protein>
<keyword evidence="3" id="KW-1185">Reference proteome</keyword>
<evidence type="ECO:0000313" key="2">
    <source>
        <dbReference type="EMBL" id="MEJ6011639.1"/>
    </source>
</evidence>
<reference evidence="2 3" key="1">
    <citation type="submission" date="2024-03" db="EMBL/GenBank/DDBJ databases">
        <authorList>
            <person name="Jo J.-H."/>
        </authorList>
    </citation>
    <scope>NUCLEOTIDE SEQUENCE [LARGE SCALE GENOMIC DNA]</scope>
    <source>
        <strain evidence="2 3">AS3R-12</strain>
    </source>
</reference>
<sequence>MRDEPRTMLMSRLPLIPLLLLAACSRSDDGETPEQAKRLVLPSQPAPLREPPKQPEGTVWTALGNGAAAFGVPGQAPLLTVACEKRGSLDAVLRFTRFTRADEGAKALFALEGNGHVARVKLDVVKAGDPGEWQGTVSAFDERIEAIRGSYAVAATLPGGGTLRWGGSGIPGAVLTDCRAGLTLPKAAASAEASESAEPADEG</sequence>
<evidence type="ECO:0000256" key="1">
    <source>
        <dbReference type="SAM" id="MobiDB-lite"/>
    </source>
</evidence>
<dbReference type="Proteomes" id="UP001379235">
    <property type="component" value="Unassembled WGS sequence"/>
</dbReference>
<accession>A0ABU8SCG1</accession>
<comment type="caution">
    <text evidence="2">The sequence shown here is derived from an EMBL/GenBank/DDBJ whole genome shotgun (WGS) entry which is preliminary data.</text>
</comment>
<evidence type="ECO:0000313" key="3">
    <source>
        <dbReference type="Proteomes" id="UP001379235"/>
    </source>
</evidence>
<feature type="region of interest" description="Disordered" evidence="1">
    <location>
        <begin position="29"/>
        <end position="55"/>
    </location>
</feature>
<dbReference type="RefSeq" id="WP_339969080.1">
    <property type="nucleotide sequence ID" value="NZ_JBBHJY010000010.1"/>
</dbReference>
<dbReference type="PROSITE" id="PS51257">
    <property type="entry name" value="PROKAR_LIPOPROTEIN"/>
    <property type="match status" value="1"/>
</dbReference>
<evidence type="ECO:0008006" key="4">
    <source>
        <dbReference type="Google" id="ProtNLM"/>
    </source>
</evidence>
<proteinExistence type="predicted"/>